<evidence type="ECO:0000313" key="1">
    <source>
        <dbReference type="EMBL" id="KIC13008.1"/>
    </source>
</evidence>
<accession>A0A0C1EUZ8</accession>
<evidence type="ECO:0000313" key="2">
    <source>
        <dbReference type="Proteomes" id="UP000031390"/>
    </source>
</evidence>
<dbReference type="Proteomes" id="UP000031390">
    <property type="component" value="Unassembled WGS sequence"/>
</dbReference>
<dbReference type="EMBL" id="JUFZ01000012">
    <property type="protein sequence ID" value="KIC13008.1"/>
    <property type="molecule type" value="Genomic_DNA"/>
</dbReference>
<gene>
    <name evidence="1" type="ORF">MCC93_02920</name>
</gene>
<dbReference type="AlphaFoldDB" id="A0A0C1EUZ8"/>
<name>A0A0C1EUZ8_9NEIS</name>
<reference evidence="1 2" key="1">
    <citation type="submission" date="2014-12" db="EMBL/GenBank/DDBJ databases">
        <title>Genome sequence of Morococcus cerebrosus.</title>
        <authorList>
            <person name="Shin S.-K."/>
            <person name="Yi H."/>
        </authorList>
    </citation>
    <scope>NUCLEOTIDE SEQUENCE [LARGE SCALE GENOMIC DNA]</scope>
    <source>
        <strain evidence="1 2">CIP 81.93</strain>
    </source>
</reference>
<protein>
    <submittedName>
        <fullName evidence="1">Uncharacterized protein</fullName>
    </submittedName>
</protein>
<comment type="caution">
    <text evidence="1">The sequence shown here is derived from an EMBL/GenBank/DDBJ whole genome shotgun (WGS) entry which is preliminary data.</text>
</comment>
<dbReference type="PATRIC" id="fig|1056807.3.peg.280"/>
<sequence length="47" mass="5377">MSETPTSSERLYLSDDVYFLKSVYKMFKQVASTSVAYDGNKQAYIVD</sequence>
<organism evidence="1 2">
    <name type="scientific">Morococcus cerebrosus</name>
    <dbReference type="NCBI Taxonomy" id="1056807"/>
    <lineage>
        <taxon>Bacteria</taxon>
        <taxon>Pseudomonadati</taxon>
        <taxon>Pseudomonadota</taxon>
        <taxon>Betaproteobacteria</taxon>
        <taxon>Neisseriales</taxon>
        <taxon>Neisseriaceae</taxon>
        <taxon>Morococcus</taxon>
    </lineage>
</organism>
<proteinExistence type="predicted"/>